<protein>
    <recommendedName>
        <fullName evidence="4">Lipopolysaccharide export system protein LptA</fullName>
    </recommendedName>
</protein>
<dbReference type="Pfam" id="PF03968">
    <property type="entry name" value="LptD_N"/>
    <property type="match status" value="1"/>
</dbReference>
<gene>
    <name evidence="4 6" type="primary">lptA</name>
    <name evidence="6" type="ORF">E1B00_06500</name>
</gene>
<feature type="signal peptide" evidence="4">
    <location>
        <begin position="1"/>
        <end position="22"/>
    </location>
</feature>
<dbReference type="InterPro" id="IPR014340">
    <property type="entry name" value="LptA"/>
</dbReference>
<dbReference type="GO" id="GO:0043165">
    <property type="term" value="P:Gram-negative-bacterium-type cell outer membrane assembly"/>
    <property type="evidence" value="ECO:0007669"/>
    <property type="project" value="UniProtKB-UniRule"/>
</dbReference>
<comment type="caution">
    <text evidence="6">The sequence shown here is derived from an EMBL/GenBank/DDBJ whole genome shotgun (WGS) entry which is preliminary data.</text>
</comment>
<evidence type="ECO:0000256" key="2">
    <source>
        <dbReference type="ARBA" id="ARBA00022729"/>
    </source>
</evidence>
<feature type="domain" description="Organic solvent tolerance-like N-terminal" evidence="5">
    <location>
        <begin position="33"/>
        <end position="142"/>
    </location>
</feature>
<comment type="subunit">
    <text evidence="4">Component of the lipopolysaccharide transport and assembly complex.</text>
</comment>
<dbReference type="GO" id="GO:0009279">
    <property type="term" value="C:cell outer membrane"/>
    <property type="evidence" value="ECO:0007669"/>
    <property type="project" value="TreeGrafter"/>
</dbReference>
<dbReference type="Gene3D" id="2.60.450.10">
    <property type="entry name" value="Lipopolysaccharide (LPS) transport protein A like domain"/>
    <property type="match status" value="1"/>
</dbReference>
<comment type="similarity">
    <text evidence="4">Belongs to the LptA family.</text>
</comment>
<dbReference type="OrthoDB" id="9795964at2"/>
<reference evidence="6 7" key="1">
    <citation type="submission" date="2019-03" db="EMBL/GenBank/DDBJ databases">
        <title>Arenimonas daejeonensis sp. nov., isolated from compost.</title>
        <authorList>
            <person name="Jeon C.O."/>
        </authorList>
    </citation>
    <scope>NUCLEOTIDE SEQUENCE [LARGE SCALE GENOMIC DNA]</scope>
    <source>
        <strain evidence="6 7">R29</strain>
    </source>
</reference>
<dbReference type="GO" id="GO:0015920">
    <property type="term" value="P:lipopolysaccharide transport"/>
    <property type="evidence" value="ECO:0007669"/>
    <property type="project" value="UniProtKB-UniRule"/>
</dbReference>
<dbReference type="HAMAP" id="MF_01914">
    <property type="entry name" value="LPS_assembly_LptA"/>
    <property type="match status" value="1"/>
</dbReference>
<organism evidence="6 7">
    <name type="scientific">Arenimonas terrae</name>
    <dbReference type="NCBI Taxonomy" id="2546226"/>
    <lineage>
        <taxon>Bacteria</taxon>
        <taxon>Pseudomonadati</taxon>
        <taxon>Pseudomonadota</taxon>
        <taxon>Gammaproteobacteria</taxon>
        <taxon>Lysobacterales</taxon>
        <taxon>Lysobacteraceae</taxon>
        <taxon>Arenimonas</taxon>
    </lineage>
</organism>
<evidence type="ECO:0000256" key="4">
    <source>
        <dbReference type="HAMAP-Rule" id="MF_01914"/>
    </source>
</evidence>
<comment type="subcellular location">
    <subcellularLocation>
        <location evidence="4">Periplasm</location>
    </subcellularLocation>
</comment>
<evidence type="ECO:0000313" key="6">
    <source>
        <dbReference type="EMBL" id="TNJ35402.1"/>
    </source>
</evidence>
<dbReference type="GO" id="GO:0001530">
    <property type="term" value="F:lipopolysaccharide binding"/>
    <property type="evidence" value="ECO:0007669"/>
    <property type="project" value="InterPro"/>
</dbReference>
<dbReference type="GO" id="GO:0030288">
    <property type="term" value="C:outer membrane-bounded periplasmic space"/>
    <property type="evidence" value="ECO:0007669"/>
    <property type="project" value="TreeGrafter"/>
</dbReference>
<dbReference type="PANTHER" id="PTHR36504">
    <property type="entry name" value="LIPOPOLYSACCHARIDE EXPORT SYSTEM PROTEIN LPTA"/>
    <property type="match status" value="1"/>
</dbReference>
<dbReference type="Proteomes" id="UP000305760">
    <property type="component" value="Unassembled WGS sequence"/>
</dbReference>
<keyword evidence="7" id="KW-1185">Reference proteome</keyword>
<feature type="chain" id="PRO_5023455796" description="Lipopolysaccharide export system protein LptA" evidence="4">
    <location>
        <begin position="23"/>
        <end position="165"/>
    </location>
</feature>
<sequence length="165" mass="17805" precursor="true">MRPAARDLLLLLSLLAAAPALAKSTDRDQPMDINADSSDSLLQDNGMSVLEGNVTIRQGTLKVDADRAEVHRRNGEIERIVLIGAPARLRQVSDSGEAMDARARQVVYTLSDENMVLTGAVEIRQPRGTLRGETVKYDINTGRLNGGGDGQRVSMRILPKTAAAD</sequence>
<accession>A0A5C4RWT3</accession>
<keyword evidence="3 4" id="KW-0574">Periplasm</keyword>
<evidence type="ECO:0000256" key="1">
    <source>
        <dbReference type="ARBA" id="ARBA00022448"/>
    </source>
</evidence>
<dbReference type="EMBL" id="SMDR01000001">
    <property type="protein sequence ID" value="TNJ35402.1"/>
    <property type="molecule type" value="Genomic_DNA"/>
</dbReference>
<evidence type="ECO:0000313" key="7">
    <source>
        <dbReference type="Proteomes" id="UP000305760"/>
    </source>
</evidence>
<dbReference type="AlphaFoldDB" id="A0A5C4RWT3"/>
<dbReference type="InterPro" id="IPR005653">
    <property type="entry name" value="OstA-like_N"/>
</dbReference>
<name>A0A5C4RWT3_9GAMM</name>
<dbReference type="NCBIfam" id="TIGR03002">
    <property type="entry name" value="outer_YhbN_LptA"/>
    <property type="match status" value="1"/>
</dbReference>
<keyword evidence="2 4" id="KW-0732">Signal</keyword>
<comment type="function">
    <text evidence="4">Involved in the assembly of lipopolysaccharide (LPS). Required for the translocation of LPS from the inner membrane to the outer membrane. May form a bridge between the inner membrane and the outer membrane, via interactions with LptC and LptD, thereby facilitating LPS transfer across the periplasm.</text>
</comment>
<dbReference type="RefSeq" id="WP_139446811.1">
    <property type="nucleotide sequence ID" value="NZ_SMDR01000001.1"/>
</dbReference>
<evidence type="ECO:0000256" key="3">
    <source>
        <dbReference type="ARBA" id="ARBA00022764"/>
    </source>
</evidence>
<dbReference type="InterPro" id="IPR052037">
    <property type="entry name" value="LPS_export_LptA"/>
</dbReference>
<evidence type="ECO:0000259" key="5">
    <source>
        <dbReference type="Pfam" id="PF03968"/>
    </source>
</evidence>
<dbReference type="GO" id="GO:0017089">
    <property type="term" value="F:glycolipid transfer activity"/>
    <property type="evidence" value="ECO:0007669"/>
    <property type="project" value="TreeGrafter"/>
</dbReference>
<keyword evidence="1 4" id="KW-0813">Transport</keyword>
<dbReference type="PANTHER" id="PTHR36504:SF1">
    <property type="entry name" value="LIPOPOLYSACCHARIDE EXPORT SYSTEM PROTEIN LPTA"/>
    <property type="match status" value="1"/>
</dbReference>
<proteinExistence type="inferred from homology"/>